<keyword evidence="1" id="KW-1133">Transmembrane helix</keyword>
<protein>
    <recommendedName>
        <fullName evidence="4">GDT1 family protein</fullName>
    </recommendedName>
</protein>
<gene>
    <name evidence="2" type="ORF">HNP60_003806</name>
</gene>
<feature type="transmembrane region" description="Helical" evidence="1">
    <location>
        <begin position="30"/>
        <end position="52"/>
    </location>
</feature>
<proteinExistence type="predicted"/>
<accession>A0ABR6NMA7</accession>
<feature type="transmembrane region" description="Helical" evidence="1">
    <location>
        <begin position="170"/>
        <end position="190"/>
    </location>
</feature>
<evidence type="ECO:0000313" key="3">
    <source>
        <dbReference type="Proteomes" id="UP001138540"/>
    </source>
</evidence>
<evidence type="ECO:0000256" key="1">
    <source>
        <dbReference type="SAM" id="Phobius"/>
    </source>
</evidence>
<reference evidence="2 3" key="1">
    <citation type="submission" date="2020-08" db="EMBL/GenBank/DDBJ databases">
        <title>Exploring microbial biodiversity for novel pathways involved in the catabolism of aromatic compounds derived from lignin.</title>
        <authorList>
            <person name="Elkins J."/>
        </authorList>
    </citation>
    <scope>NUCLEOTIDE SEQUENCE [LARGE SCALE GENOMIC DNA]</scope>
    <source>
        <strain evidence="2 3">B1D3A</strain>
    </source>
</reference>
<feature type="transmembrane region" description="Helical" evidence="1">
    <location>
        <begin position="137"/>
        <end position="158"/>
    </location>
</feature>
<comment type="caution">
    <text evidence="2">The sequence shown here is derived from an EMBL/GenBank/DDBJ whole genome shotgun (WGS) entry which is preliminary data.</text>
</comment>
<keyword evidence="3" id="KW-1185">Reference proteome</keyword>
<evidence type="ECO:0000313" key="2">
    <source>
        <dbReference type="EMBL" id="MBB5987832.1"/>
    </source>
</evidence>
<dbReference type="RefSeq" id="WP_184156496.1">
    <property type="nucleotide sequence ID" value="NZ_JACHKA010000001.1"/>
</dbReference>
<name>A0ABR6NMA7_9SPHN</name>
<evidence type="ECO:0008006" key="4">
    <source>
        <dbReference type="Google" id="ProtNLM"/>
    </source>
</evidence>
<feature type="transmembrane region" description="Helical" evidence="1">
    <location>
        <begin position="59"/>
        <end position="79"/>
    </location>
</feature>
<keyword evidence="1" id="KW-0812">Transmembrane</keyword>
<sequence length="193" mass="19528">MDALLLALLIGLLLDQGDRSQRLAREIGPGGATLVILIVMAGAAVSAGLGMLMARLLPGAAGILFFSFTLIAGGLGLLATGRKAPHAKEARATETHAMGKHATTKRTRLYIALLANRLTGRTAFLLVGVAAMTGNGWATAIGGVLGGLAGLLPPLFAGRAYEAAFPLARIMPLPGGALVIGGLGCALWSLGLL</sequence>
<dbReference type="Proteomes" id="UP001138540">
    <property type="component" value="Unassembled WGS sequence"/>
</dbReference>
<organism evidence="2 3">
    <name type="scientific">Sphingobium lignivorans</name>
    <dbReference type="NCBI Taxonomy" id="2735886"/>
    <lineage>
        <taxon>Bacteria</taxon>
        <taxon>Pseudomonadati</taxon>
        <taxon>Pseudomonadota</taxon>
        <taxon>Alphaproteobacteria</taxon>
        <taxon>Sphingomonadales</taxon>
        <taxon>Sphingomonadaceae</taxon>
        <taxon>Sphingobium</taxon>
    </lineage>
</organism>
<dbReference type="EMBL" id="JACHKA010000001">
    <property type="protein sequence ID" value="MBB5987832.1"/>
    <property type="molecule type" value="Genomic_DNA"/>
</dbReference>
<keyword evidence="1" id="KW-0472">Membrane</keyword>